<evidence type="ECO:0000313" key="4">
    <source>
        <dbReference type="Proteomes" id="UP000023152"/>
    </source>
</evidence>
<comment type="caution">
    <text evidence="3">The sequence shown here is derived from an EMBL/GenBank/DDBJ whole genome shotgun (WGS) entry which is preliminary data.</text>
</comment>
<gene>
    <name evidence="3" type="ORF">RFI_27509</name>
</gene>
<dbReference type="PANTHER" id="PTHR10783">
    <property type="entry name" value="XENOTROPIC AND POLYTROPIC RETROVIRUS RECEPTOR 1-RELATED"/>
    <property type="match status" value="1"/>
</dbReference>
<dbReference type="PANTHER" id="PTHR10783:SF46">
    <property type="entry name" value="PROTEIN ERD1 HOMOLOG 2"/>
    <property type="match status" value="1"/>
</dbReference>
<keyword evidence="1" id="KW-0175">Coiled coil</keyword>
<sequence length="324" mass="38085">MKFDKLLQENARPAWVEKYVDYHTLKKLIKHIKEANEKHKAKTGSWSLLSPKAQDAEDKPISAIMEEMEKKIVVNTNKDEEMTDPIEQVKMITEVDFASSFKAEDFPTDEIYQAEHEFMDKLSQQMFKVSTFYAEQCQYFAHQMEQVITRAKKVQEEEERLKSKKNKKDNGETELNLESKVEDKVKTVMTAMTMKEVRAEKRRLRRLYREEHYAIHVDLASYRILNAMALLKITKKRDKNSFKKGLKALCFKKIESSNFRSDYFERACLSQLEKSYAELFQITDRNNAMTELQKQPPAIDFESNSCWFGFSLGCSAAFFLVLFF</sequence>
<name>X6MA48_RETFI</name>
<dbReference type="GO" id="GO:0005737">
    <property type="term" value="C:cytoplasm"/>
    <property type="evidence" value="ECO:0007669"/>
    <property type="project" value="TreeGrafter"/>
</dbReference>
<keyword evidence="4" id="KW-1185">Reference proteome</keyword>
<dbReference type="EMBL" id="ASPP01023849">
    <property type="protein sequence ID" value="ETO09870.1"/>
    <property type="molecule type" value="Genomic_DNA"/>
</dbReference>
<reference evidence="3 4" key="1">
    <citation type="journal article" date="2013" name="Curr. Biol.">
        <title>The Genome of the Foraminiferan Reticulomyxa filosa.</title>
        <authorList>
            <person name="Glockner G."/>
            <person name="Hulsmann N."/>
            <person name="Schleicher M."/>
            <person name="Noegel A.A."/>
            <person name="Eichinger L."/>
            <person name="Gallinger C."/>
            <person name="Pawlowski J."/>
            <person name="Sierra R."/>
            <person name="Euteneuer U."/>
            <person name="Pillet L."/>
            <person name="Moustafa A."/>
            <person name="Platzer M."/>
            <person name="Groth M."/>
            <person name="Szafranski K."/>
            <person name="Schliwa M."/>
        </authorList>
    </citation>
    <scope>NUCLEOTIDE SEQUENCE [LARGE SCALE GENOMIC DNA]</scope>
</reference>
<dbReference type="PROSITE" id="PS51382">
    <property type="entry name" value="SPX"/>
    <property type="match status" value="1"/>
</dbReference>
<evidence type="ECO:0000256" key="1">
    <source>
        <dbReference type="SAM" id="Coils"/>
    </source>
</evidence>
<dbReference type="Pfam" id="PF03105">
    <property type="entry name" value="SPX"/>
    <property type="match status" value="1"/>
</dbReference>
<organism evidence="3 4">
    <name type="scientific">Reticulomyxa filosa</name>
    <dbReference type="NCBI Taxonomy" id="46433"/>
    <lineage>
        <taxon>Eukaryota</taxon>
        <taxon>Sar</taxon>
        <taxon>Rhizaria</taxon>
        <taxon>Retaria</taxon>
        <taxon>Foraminifera</taxon>
        <taxon>Monothalamids</taxon>
        <taxon>Reticulomyxidae</taxon>
        <taxon>Reticulomyxa</taxon>
    </lineage>
</organism>
<dbReference type="InterPro" id="IPR004331">
    <property type="entry name" value="SPX_dom"/>
</dbReference>
<evidence type="ECO:0000259" key="2">
    <source>
        <dbReference type="PROSITE" id="PS51382"/>
    </source>
</evidence>
<dbReference type="Proteomes" id="UP000023152">
    <property type="component" value="Unassembled WGS sequence"/>
</dbReference>
<dbReference type="OrthoDB" id="9970435at2759"/>
<accession>X6MA48</accession>
<proteinExistence type="predicted"/>
<protein>
    <recommendedName>
        <fullName evidence="2">SPX domain-containing protein</fullName>
    </recommendedName>
</protein>
<feature type="coiled-coil region" evidence="1">
    <location>
        <begin position="144"/>
        <end position="174"/>
    </location>
</feature>
<evidence type="ECO:0000313" key="3">
    <source>
        <dbReference type="EMBL" id="ETO09870.1"/>
    </source>
</evidence>
<feature type="non-terminal residue" evidence="3">
    <location>
        <position position="324"/>
    </location>
</feature>
<dbReference type="AlphaFoldDB" id="X6MA48"/>
<feature type="domain" description="SPX" evidence="2">
    <location>
        <begin position="1"/>
        <end position="251"/>
    </location>
</feature>